<evidence type="ECO:0000313" key="2">
    <source>
        <dbReference type="Proteomes" id="UP000186922"/>
    </source>
</evidence>
<name>A0A1D1UBH9_RAMVA</name>
<sequence>MMAKSEWEPEESFYDDSSNNGKIQTKSVKHLSTVDILPGTEFAKGNPVLHSKTFQPTNELLQNQDYARKRDLIQHVVKSMVSRVQHHLDGSRISNVLTDMTAHLRVALLLLVLLFCTDESKLQHIGDNIHRTLVLMRLQLALSNVIGSVQEKPNMPSEDASGKEISVGSFGSNSHLQHLGALKETFSTLCMYFRDTFDYRKFHTMEEIFAEKLAASKHFIWIHRLEDRTDDTQHGIADKKAQAELEWTQRRFQEQMTKYQEIHGQLQAQVQTNQNIIYRNLMEVKSLRHHFKQNADARQEDETKRHLAKMAKFTRIRGDTAAKMAKFTRIRGDTDGKTADFEKVVAHFYSNDKSVICGISARICGGG</sequence>
<proteinExistence type="predicted"/>
<reference evidence="1 2" key="1">
    <citation type="journal article" date="2016" name="Nat. Commun.">
        <title>Extremotolerant tardigrade genome and improved radiotolerance of human cultured cells by tardigrade-unique protein.</title>
        <authorList>
            <person name="Hashimoto T."/>
            <person name="Horikawa D.D."/>
            <person name="Saito Y."/>
            <person name="Kuwahara H."/>
            <person name="Kozuka-Hata H."/>
            <person name="Shin-I T."/>
            <person name="Minakuchi Y."/>
            <person name="Ohishi K."/>
            <person name="Motoyama A."/>
            <person name="Aizu T."/>
            <person name="Enomoto A."/>
            <person name="Kondo K."/>
            <person name="Tanaka S."/>
            <person name="Hara Y."/>
            <person name="Koshikawa S."/>
            <person name="Sagara H."/>
            <person name="Miura T."/>
            <person name="Yokobori S."/>
            <person name="Miyagawa K."/>
            <person name="Suzuki Y."/>
            <person name="Kubo T."/>
            <person name="Oyama M."/>
            <person name="Kohara Y."/>
            <person name="Fujiyama A."/>
            <person name="Arakawa K."/>
            <person name="Katayama T."/>
            <person name="Toyoda A."/>
            <person name="Kunieda T."/>
        </authorList>
    </citation>
    <scope>NUCLEOTIDE SEQUENCE [LARGE SCALE GENOMIC DNA]</scope>
    <source>
        <strain evidence="1 2">YOKOZUNA-1</strain>
    </source>
</reference>
<dbReference type="Proteomes" id="UP000186922">
    <property type="component" value="Unassembled WGS sequence"/>
</dbReference>
<comment type="caution">
    <text evidence="1">The sequence shown here is derived from an EMBL/GenBank/DDBJ whole genome shotgun (WGS) entry which is preliminary data.</text>
</comment>
<dbReference type="EMBL" id="BDGG01000001">
    <property type="protein sequence ID" value="GAU87204.1"/>
    <property type="molecule type" value="Genomic_DNA"/>
</dbReference>
<dbReference type="AlphaFoldDB" id="A0A1D1UBH9"/>
<organism evidence="1 2">
    <name type="scientific">Ramazzottius varieornatus</name>
    <name type="common">Water bear</name>
    <name type="synonym">Tardigrade</name>
    <dbReference type="NCBI Taxonomy" id="947166"/>
    <lineage>
        <taxon>Eukaryota</taxon>
        <taxon>Metazoa</taxon>
        <taxon>Ecdysozoa</taxon>
        <taxon>Tardigrada</taxon>
        <taxon>Eutardigrada</taxon>
        <taxon>Parachela</taxon>
        <taxon>Hypsibioidea</taxon>
        <taxon>Ramazzottiidae</taxon>
        <taxon>Ramazzottius</taxon>
    </lineage>
</organism>
<keyword evidence="2" id="KW-1185">Reference proteome</keyword>
<accession>A0A1D1UBH9</accession>
<gene>
    <name evidence="1" type="primary">RvY_00087-1</name>
    <name evidence="1" type="synonym">RvY_00087.1</name>
    <name evidence="1" type="ORF">RvY_00087</name>
</gene>
<protein>
    <submittedName>
        <fullName evidence="1">Uncharacterized protein</fullName>
    </submittedName>
</protein>
<evidence type="ECO:0000313" key="1">
    <source>
        <dbReference type="EMBL" id="GAU87204.1"/>
    </source>
</evidence>